<reference evidence="2 3" key="1">
    <citation type="submission" date="2018-06" db="EMBL/GenBank/DDBJ databases">
        <title>Extensive metabolic versatility and redundancy in microbially diverse, dynamic hydrothermal sediments.</title>
        <authorList>
            <person name="Dombrowski N."/>
            <person name="Teske A."/>
            <person name="Baker B.J."/>
        </authorList>
    </citation>
    <scope>NUCLEOTIDE SEQUENCE [LARGE SCALE GENOMIC DNA]</scope>
    <source>
        <strain evidence="2">B35_G9</strain>
    </source>
</reference>
<gene>
    <name evidence="2" type="ORF">DRP44_03325</name>
</gene>
<dbReference type="SUPFAM" id="SSF56059">
    <property type="entry name" value="Glutathione synthetase ATP-binding domain-like"/>
    <property type="match status" value="1"/>
</dbReference>
<proteinExistence type="predicted"/>
<protein>
    <recommendedName>
        <fullName evidence="1">Pyruvate phosphate dikinase AMP/ATP-binding domain-containing protein</fullName>
    </recommendedName>
</protein>
<dbReference type="CDD" id="cd00156">
    <property type="entry name" value="REC"/>
    <property type="match status" value="1"/>
</dbReference>
<dbReference type="Proteomes" id="UP000282321">
    <property type="component" value="Unassembled WGS sequence"/>
</dbReference>
<dbReference type="Gene3D" id="3.30.1490.20">
    <property type="entry name" value="ATP-grasp fold, A domain"/>
    <property type="match status" value="1"/>
</dbReference>
<dbReference type="InterPro" id="IPR002192">
    <property type="entry name" value="PPDK_AMP/ATP-bd"/>
</dbReference>
<dbReference type="GO" id="GO:0005524">
    <property type="term" value="F:ATP binding"/>
    <property type="evidence" value="ECO:0007669"/>
    <property type="project" value="InterPro"/>
</dbReference>
<organism evidence="2 3">
    <name type="scientific">candidate division TA06 bacterium</name>
    <dbReference type="NCBI Taxonomy" id="2250710"/>
    <lineage>
        <taxon>Bacteria</taxon>
        <taxon>Bacteria division TA06</taxon>
    </lineage>
</organism>
<dbReference type="AlphaFoldDB" id="A0A660S8Q4"/>
<accession>A0A660S8Q4</accession>
<dbReference type="InterPro" id="IPR013815">
    <property type="entry name" value="ATP_grasp_subdomain_1"/>
</dbReference>
<evidence type="ECO:0000313" key="3">
    <source>
        <dbReference type="Proteomes" id="UP000282321"/>
    </source>
</evidence>
<name>A0A660S8Q4_UNCT6</name>
<comment type="caution">
    <text evidence="2">The sequence shown here is derived from an EMBL/GenBank/DDBJ whole genome shotgun (WGS) entry which is preliminary data.</text>
</comment>
<dbReference type="Gene3D" id="3.40.50.2300">
    <property type="match status" value="2"/>
</dbReference>
<evidence type="ECO:0000259" key="1">
    <source>
        <dbReference type="Pfam" id="PF01326"/>
    </source>
</evidence>
<feature type="domain" description="Pyruvate phosphate dikinase AMP/ATP-binding" evidence="1">
    <location>
        <begin position="436"/>
        <end position="803"/>
    </location>
</feature>
<dbReference type="SUPFAM" id="SSF52172">
    <property type="entry name" value="CheY-like"/>
    <property type="match status" value="1"/>
</dbReference>
<dbReference type="InterPro" id="IPR011006">
    <property type="entry name" value="CheY-like_superfamily"/>
</dbReference>
<dbReference type="Pfam" id="PF01326">
    <property type="entry name" value="PPDK_N"/>
    <property type="match status" value="1"/>
</dbReference>
<sequence length="986" mass="113902">MENNTLNQYFKRYKFGEEIFQSLMQYKVKNILLVSTYYDAFILEQDGFLSEQIIDEYQQFNLSNIPTITNVHTGEEAIEAVQQNQFDLVITMMRIGTMNPCELGEKIKMYNPHIPVILLLNVASDVLLVKSNNNIGKIDNVFIWNGDPKLFLAIIKYIEDMKNVKNDTKRGFVRVILIIEDNIQYYSIFLPLLYTEIMKQTKRVVSEELNDLNKNLLMRARPKILLAQSYEEAIKIYENYKDYLLCVVSDIKFPHNGILDGEAGLKLINEIRKDKIDIPVVLQSSDTENKKKIKDESITFVYKQSKTLLKELEEFIIRKLGFGDFIFRDKSGKEIARAHTMLEFEKILAKIPYESLVYHSTRNHFSAWLIARGEIPIAMKIKPLKFEDFSSESQLREYLLNVFKEIRLQKNRGKIINFDVSNLNADYEIIRLKMGSLGGKGRGIAFLNSLIVNLDLDRKFDDITIKIPKTSIIGTDEYDIFMEQNNLQELISCNSDEKIMKRFLKGNLSPDLKYKLDQFISNINYPLAVRSSSLFEDSQSQPFAGVYATYMLPNNHKNKKVRLKQLEDAIKLVYASVFMKSARSYIESLDYKIEEEKMGVIIQEIVGKQHDDYYYPHFSGVTESYNFYPAKGMKPEDGIASLAIGLGKSIVEGNKSFRFCPKHPTFSSSLQDDFSSSSQVDFYAIDTSKNDFNLMGGEDATLVKLPVKVAEEHGILNHIASVWDYQNNRIVDSLSVKGPRIITFSGILKYNYIPLAKILTEILDIGEKTMGVPVEIEFAVDLTKNKEKNILPTFYILQIRPLIPNKGEIEINETDLNRDNVLIYSERSLGNAVIKEIQDIIFLEPEKFDTTKTLEMQTEIEELNKKMAIENKRYILIGPGRWGSQDRFLGIPVKWANIDRARVIIELGLKERYIEDSQGSHFMHNIIAMNIGYLTIPFNDKNSFIKWNWLKSFPVMEKKKYFTHVRSEKPFLVKLDGQNGKAIIFK</sequence>
<evidence type="ECO:0000313" key="2">
    <source>
        <dbReference type="EMBL" id="RKX66807.1"/>
    </source>
</evidence>
<dbReference type="GO" id="GO:0016301">
    <property type="term" value="F:kinase activity"/>
    <property type="evidence" value="ECO:0007669"/>
    <property type="project" value="InterPro"/>
</dbReference>
<dbReference type="EMBL" id="QNBC01000032">
    <property type="protein sequence ID" value="RKX66807.1"/>
    <property type="molecule type" value="Genomic_DNA"/>
</dbReference>